<evidence type="ECO:0000313" key="3">
    <source>
        <dbReference type="EMBL" id="TYK00381.1"/>
    </source>
</evidence>
<name>A0A5D3BKP1_CUCMM</name>
<evidence type="ECO:0000313" key="2">
    <source>
        <dbReference type="EMBL" id="KAA0025484.1"/>
    </source>
</evidence>
<feature type="region of interest" description="Disordered" evidence="1">
    <location>
        <begin position="44"/>
        <end position="85"/>
    </location>
</feature>
<organism evidence="3 5">
    <name type="scientific">Cucumis melo var. makuwa</name>
    <name type="common">Oriental melon</name>
    <dbReference type="NCBI Taxonomy" id="1194695"/>
    <lineage>
        <taxon>Eukaryota</taxon>
        <taxon>Viridiplantae</taxon>
        <taxon>Streptophyta</taxon>
        <taxon>Embryophyta</taxon>
        <taxon>Tracheophyta</taxon>
        <taxon>Spermatophyta</taxon>
        <taxon>Magnoliopsida</taxon>
        <taxon>eudicotyledons</taxon>
        <taxon>Gunneridae</taxon>
        <taxon>Pentapetalae</taxon>
        <taxon>rosids</taxon>
        <taxon>fabids</taxon>
        <taxon>Cucurbitales</taxon>
        <taxon>Cucurbitaceae</taxon>
        <taxon>Benincaseae</taxon>
        <taxon>Cucumis</taxon>
    </lineage>
</organism>
<gene>
    <name evidence="3" type="ORF">E5676_scaffold1112G00480</name>
    <name evidence="2" type="ORF">E6C27_scaffold417G00880</name>
</gene>
<keyword evidence="3" id="KW-0378">Hydrolase</keyword>
<dbReference type="GO" id="GO:0006508">
    <property type="term" value="P:proteolysis"/>
    <property type="evidence" value="ECO:0007669"/>
    <property type="project" value="UniProtKB-KW"/>
</dbReference>
<dbReference type="AlphaFoldDB" id="A0A5D3BKP1"/>
<comment type="caution">
    <text evidence="3">The sequence shown here is derived from an EMBL/GenBank/DDBJ whole genome shotgun (WGS) entry which is preliminary data.</text>
</comment>
<evidence type="ECO:0000313" key="4">
    <source>
        <dbReference type="Proteomes" id="UP000321393"/>
    </source>
</evidence>
<keyword evidence="3" id="KW-0645">Protease</keyword>
<dbReference type="EMBL" id="SSTD01016830">
    <property type="protein sequence ID" value="TYK00381.1"/>
    <property type="molecule type" value="Genomic_DNA"/>
</dbReference>
<dbReference type="Proteomes" id="UP000321947">
    <property type="component" value="Unassembled WGS sequence"/>
</dbReference>
<dbReference type="Proteomes" id="UP000321393">
    <property type="component" value="Unassembled WGS sequence"/>
</dbReference>
<dbReference type="GO" id="GO:0008233">
    <property type="term" value="F:peptidase activity"/>
    <property type="evidence" value="ECO:0007669"/>
    <property type="project" value="UniProtKB-KW"/>
</dbReference>
<sequence length="148" mass="16505">MIVEQYDVEFNMLSCFAPDVVRDEAARTEKFVRAMDMSVHKRANLSKTAGRRSTPSQTRKIEQQPTNIALKDSSSGSTFRRHQQEVTEVGGTIRELPSCCVCGRNHSGHCLVGKRIFFKCKREGHLANKCPKGVAATNLQGVEKATHK</sequence>
<evidence type="ECO:0000313" key="5">
    <source>
        <dbReference type="Proteomes" id="UP000321947"/>
    </source>
</evidence>
<dbReference type="OrthoDB" id="1751882at2759"/>
<dbReference type="EMBL" id="SSTE01023130">
    <property type="protein sequence ID" value="KAA0025484.1"/>
    <property type="molecule type" value="Genomic_DNA"/>
</dbReference>
<reference evidence="4 5" key="1">
    <citation type="submission" date="2019-08" db="EMBL/GenBank/DDBJ databases">
        <title>Draft genome sequences of two oriental melons (Cucumis melo L. var makuwa).</title>
        <authorList>
            <person name="Kwon S.-Y."/>
        </authorList>
    </citation>
    <scope>NUCLEOTIDE SEQUENCE [LARGE SCALE GENOMIC DNA]</scope>
    <source>
        <strain evidence="5">cv. Chang Bougi</strain>
        <strain evidence="4">cv. SW 3</strain>
        <tissue evidence="3">Leaf</tissue>
    </source>
</reference>
<feature type="compositionally biased region" description="Polar residues" evidence="1">
    <location>
        <begin position="45"/>
        <end position="78"/>
    </location>
</feature>
<evidence type="ECO:0000256" key="1">
    <source>
        <dbReference type="SAM" id="MobiDB-lite"/>
    </source>
</evidence>
<proteinExistence type="predicted"/>
<protein>
    <submittedName>
        <fullName evidence="3">Gag-protease polyprotein</fullName>
    </submittedName>
</protein>
<accession>A0A5D3BKP1</accession>